<keyword evidence="1" id="KW-0472">Membrane</keyword>
<organism evidence="2 3">
    <name type="scientific">Microvirga mediterraneensis</name>
    <dbReference type="NCBI Taxonomy" id="2754695"/>
    <lineage>
        <taxon>Bacteria</taxon>
        <taxon>Pseudomonadati</taxon>
        <taxon>Pseudomonadota</taxon>
        <taxon>Alphaproteobacteria</taxon>
        <taxon>Hyphomicrobiales</taxon>
        <taxon>Methylobacteriaceae</taxon>
        <taxon>Microvirga</taxon>
    </lineage>
</organism>
<name>A0A838BX58_9HYPH</name>
<dbReference type="PRINTS" id="PR00702">
    <property type="entry name" value="ACRIFLAVINRP"/>
</dbReference>
<dbReference type="Gene3D" id="1.20.1640.10">
    <property type="entry name" value="Multidrug efflux transporter AcrB transmembrane domain"/>
    <property type="match status" value="2"/>
</dbReference>
<feature type="transmembrane region" description="Helical" evidence="1">
    <location>
        <begin position="390"/>
        <end position="414"/>
    </location>
</feature>
<dbReference type="InterPro" id="IPR027463">
    <property type="entry name" value="AcrB_DN_DC_subdom"/>
</dbReference>
<feature type="transmembrane region" description="Helical" evidence="1">
    <location>
        <begin position="426"/>
        <end position="452"/>
    </location>
</feature>
<dbReference type="SUPFAM" id="SSF82693">
    <property type="entry name" value="Multidrug efflux transporter AcrB pore domain, PN1, PN2, PC1 and PC2 subdomains"/>
    <property type="match status" value="3"/>
</dbReference>
<feature type="transmembrane region" description="Helical" evidence="1">
    <location>
        <begin position="982"/>
        <end position="1006"/>
    </location>
</feature>
<dbReference type="RefSeq" id="WP_181054737.1">
    <property type="nucleotide sequence ID" value="NZ_JACDXJ010000003.1"/>
</dbReference>
<reference evidence="2 3" key="1">
    <citation type="submission" date="2020-07" db="EMBL/GenBank/DDBJ databases">
        <title>Draft genome and description of Microvirga mediterraneensis Marseille-Q2068 sp. nov.</title>
        <authorList>
            <person name="Boxberger M."/>
        </authorList>
    </citation>
    <scope>NUCLEOTIDE SEQUENCE [LARGE SCALE GENOMIC DNA]</scope>
    <source>
        <strain evidence="2 3">Marseille-Q2068</strain>
    </source>
</reference>
<feature type="transmembrane region" description="Helical" evidence="1">
    <location>
        <begin position="514"/>
        <end position="540"/>
    </location>
</feature>
<keyword evidence="3" id="KW-1185">Reference proteome</keyword>
<feature type="transmembrane region" description="Helical" evidence="1">
    <location>
        <begin position="957"/>
        <end position="976"/>
    </location>
</feature>
<dbReference type="Gene3D" id="3.30.70.1320">
    <property type="entry name" value="Multidrug efflux transporter AcrB pore domain like"/>
    <property type="match status" value="1"/>
</dbReference>
<keyword evidence="1" id="KW-1133">Transmembrane helix</keyword>
<gene>
    <name evidence="2" type="ORF">H0S73_23915</name>
</gene>
<accession>A0A838BX58</accession>
<dbReference type="Gene3D" id="3.30.2090.10">
    <property type="entry name" value="Multidrug efflux transporter AcrB TolC docking domain, DN and DC subdomains"/>
    <property type="match status" value="2"/>
</dbReference>
<feature type="transmembrane region" description="Helical" evidence="1">
    <location>
        <begin position="856"/>
        <end position="874"/>
    </location>
</feature>
<dbReference type="AlphaFoldDB" id="A0A838BX58"/>
<protein>
    <submittedName>
        <fullName evidence="2">Efflux RND transporter permease subunit</fullName>
    </submittedName>
</protein>
<dbReference type="InterPro" id="IPR001036">
    <property type="entry name" value="Acrflvin-R"/>
</dbReference>
<sequence>MKNGFNLSDWALRHSSLVWYFMIVSTIAGVMAYMNLGREEDPSFTIKTMVISAQWPGASVEDTISQVTDRIERKLEELPSLDFTRSMTSPGQTTIFVNLRDTTKGRDVPGIWVQVRNMVNDIRGQFPQGVAGPFFNDRFGDVYGNIYAFTADGLSRRQVRDYVEDVRAKILTVPNAGKVDLIGAQDEVIFLEFSTRQIAALGIDQQAVIQSLQAQNTIAPSGVIQAGPERISVRVGGQFTSEESLRAINLRVNDRFFRLSDVATITRGYTDPPQSLFRVNGQPAIGLAIGMKPGANLLEFGEALKERMQTIIGELPIGVGVHLVSDQPIVVEHAVGGFTKALFEAVAIVLVVSFISLGLRAGLVVALSIPLVLAMTFVAMQYLGISLQRISLGALIIALGLLVDDAMIAVEMMVARLEAGDTLKKAATAVYTSTAFPMLTGTLVTVAGFIPIGLNNSNAGEFTFTLFVVIAVSLLLSWIVAVLFAPLLGVTLLPKTMKKHHDKPGRLMAAFSRFLVVAMRWRWITILVTLGLFGASVYGMQFVQQQFFPSSDRPELIVDWTLPQNATITETKTQMDRFETKLAGDPDIDHWSSYVGQSAVRFVLAFDVQPPSPNVGQMVIVTKDLEARERVRARLQQVARQEFVGLDVQVNLLPLGPPAGRPVQYRVSGPDIQKVRELAQRFATAIGDHPLLVDIGYDWNEPARVVKVDVLQDKARQLGVTSEDIAQTLNGVVGGTALTQVRDGIYLVNVVARANAAERGSIETLQNLQLPGKSGQSVPLAAVATFRYELEQPIVWRRSRTPTITLKAGILGETLPATVVQQLEPRVQEFRQGLPAGYAVTVAGPVEESAKAQGPIAAVVPLMLFVMATILMIQLQSFQRLFLVVAVAPLGLIGVVAAMIPSGAPLGFVAILGVLALIGILIRNSVILIVQIEDHRREGWDPWDAVVDATTHRTRPIMLTAAAASLALIPISREVFWGPMAYAMMGGIIVGTLLTLLFLPALYVAWFRIKPPSRSEIEQEATDAAHQPA</sequence>
<comment type="caution">
    <text evidence="2">The sequence shown here is derived from an EMBL/GenBank/DDBJ whole genome shotgun (WGS) entry which is preliminary data.</text>
</comment>
<feature type="transmembrane region" description="Helical" evidence="1">
    <location>
        <begin position="464"/>
        <end position="493"/>
    </location>
</feature>
<keyword evidence="1" id="KW-0812">Transmembrane</keyword>
<feature type="transmembrane region" description="Helical" evidence="1">
    <location>
        <begin position="906"/>
        <end position="930"/>
    </location>
</feature>
<dbReference type="GO" id="GO:0005886">
    <property type="term" value="C:plasma membrane"/>
    <property type="evidence" value="ECO:0007669"/>
    <property type="project" value="TreeGrafter"/>
</dbReference>
<dbReference type="GO" id="GO:0042910">
    <property type="term" value="F:xenobiotic transmembrane transporter activity"/>
    <property type="evidence" value="ECO:0007669"/>
    <property type="project" value="TreeGrafter"/>
</dbReference>
<dbReference type="Pfam" id="PF00873">
    <property type="entry name" value="ACR_tran"/>
    <property type="match status" value="1"/>
</dbReference>
<dbReference type="EMBL" id="JACDXJ010000003">
    <property type="protein sequence ID" value="MBA1159136.1"/>
    <property type="molecule type" value="Genomic_DNA"/>
</dbReference>
<feature type="transmembrane region" description="Helical" evidence="1">
    <location>
        <begin position="881"/>
        <end position="900"/>
    </location>
</feature>
<evidence type="ECO:0000256" key="1">
    <source>
        <dbReference type="SAM" id="Phobius"/>
    </source>
</evidence>
<dbReference type="PANTHER" id="PTHR32063:SF64">
    <property type="entry name" value="ACRB_ACRD_ACRF FAMILY PROTEIN"/>
    <property type="match status" value="1"/>
</dbReference>
<dbReference type="PANTHER" id="PTHR32063">
    <property type="match status" value="1"/>
</dbReference>
<dbReference type="Gene3D" id="3.30.70.1430">
    <property type="entry name" value="Multidrug efflux transporter AcrB pore domain"/>
    <property type="match status" value="2"/>
</dbReference>
<dbReference type="Gene3D" id="3.30.70.1440">
    <property type="entry name" value="Multidrug efflux transporter AcrB pore domain"/>
    <property type="match status" value="1"/>
</dbReference>
<evidence type="ECO:0000313" key="2">
    <source>
        <dbReference type="EMBL" id="MBA1159136.1"/>
    </source>
</evidence>
<evidence type="ECO:0000313" key="3">
    <source>
        <dbReference type="Proteomes" id="UP000572984"/>
    </source>
</evidence>
<feature type="transmembrane region" description="Helical" evidence="1">
    <location>
        <begin position="363"/>
        <end position="384"/>
    </location>
</feature>
<dbReference type="SUPFAM" id="SSF82714">
    <property type="entry name" value="Multidrug efflux transporter AcrB TolC docking domain, DN and DC subdomains"/>
    <property type="match status" value="2"/>
</dbReference>
<dbReference type="SUPFAM" id="SSF82866">
    <property type="entry name" value="Multidrug efflux transporter AcrB transmembrane domain"/>
    <property type="match status" value="2"/>
</dbReference>
<dbReference type="Proteomes" id="UP000572984">
    <property type="component" value="Unassembled WGS sequence"/>
</dbReference>
<feature type="transmembrane region" description="Helical" evidence="1">
    <location>
        <begin position="17"/>
        <end position="36"/>
    </location>
</feature>
<proteinExistence type="predicted"/>